<dbReference type="RefSeq" id="XP_022460710.1">
    <property type="nucleotide sequence ID" value="XM_022601468.1"/>
</dbReference>
<keyword evidence="2" id="KW-1185">Reference proteome</keyword>
<proteinExistence type="predicted"/>
<dbReference type="HOGENOM" id="CLU_059043_1_0_1"/>
<dbReference type="STRING" id="1382522.W6MXD9"/>
<evidence type="ECO:0008006" key="3">
    <source>
        <dbReference type="Google" id="ProtNLM"/>
    </source>
</evidence>
<gene>
    <name evidence="1" type="ORF">KUCA_T00004704001</name>
</gene>
<dbReference type="PANTHER" id="PTHR10983:SF70">
    <property type="entry name" value="PROTEIN MUM3"/>
    <property type="match status" value="1"/>
</dbReference>
<dbReference type="GO" id="GO:0005783">
    <property type="term" value="C:endoplasmic reticulum"/>
    <property type="evidence" value="ECO:0007669"/>
    <property type="project" value="TreeGrafter"/>
</dbReference>
<reference evidence="1" key="2">
    <citation type="submission" date="2014-02" db="EMBL/GenBank/DDBJ databases">
        <title>Complete DNA sequence of /Kuraishia capsulata/ illustrates novel genomic features among budding yeasts (/Saccharomycotina/).</title>
        <authorList>
            <person name="Morales L."/>
            <person name="Noel B."/>
            <person name="Porcel B."/>
            <person name="Marcet-Houben M."/>
            <person name="Hullo M-F."/>
            <person name="Sacerdot C."/>
            <person name="Tekaia F."/>
            <person name="Leh-Louis V."/>
            <person name="Despons L."/>
            <person name="Khanna V."/>
            <person name="Aury J-M."/>
            <person name="Barbe V."/>
            <person name="Couloux A."/>
            <person name="Labadie K."/>
            <person name="Pelletier E."/>
            <person name="Souciet J-L."/>
            <person name="Boekhout T."/>
            <person name="Gabaldon T."/>
            <person name="Wincker P."/>
            <person name="Dujon B."/>
        </authorList>
    </citation>
    <scope>NUCLEOTIDE SEQUENCE</scope>
    <source>
        <strain evidence="1">CBS 1993</strain>
    </source>
</reference>
<protein>
    <recommendedName>
        <fullName evidence="3">Acyltransferase C-terminal domain-containing protein</fullName>
    </recommendedName>
</protein>
<organism evidence="1 2">
    <name type="scientific">Kuraishia capsulata CBS 1993</name>
    <dbReference type="NCBI Taxonomy" id="1382522"/>
    <lineage>
        <taxon>Eukaryota</taxon>
        <taxon>Fungi</taxon>
        <taxon>Dikarya</taxon>
        <taxon>Ascomycota</taxon>
        <taxon>Saccharomycotina</taxon>
        <taxon>Pichiomycetes</taxon>
        <taxon>Pichiales</taxon>
        <taxon>Pichiaceae</taxon>
        <taxon>Kuraishia</taxon>
    </lineage>
</organism>
<reference evidence="1" key="1">
    <citation type="submission" date="2013-12" db="EMBL/GenBank/DDBJ databases">
        <authorList>
            <person name="Genoscope - CEA"/>
        </authorList>
    </citation>
    <scope>NUCLEOTIDE SEQUENCE</scope>
    <source>
        <strain evidence="1">CBS 1993</strain>
    </source>
</reference>
<name>W6MXD9_9ASCO</name>
<accession>W6MXD9</accession>
<dbReference type="EMBL" id="HG793129">
    <property type="protein sequence ID" value="CDK28720.1"/>
    <property type="molecule type" value="Genomic_DNA"/>
</dbReference>
<evidence type="ECO:0000313" key="2">
    <source>
        <dbReference type="Proteomes" id="UP000019384"/>
    </source>
</evidence>
<dbReference type="GeneID" id="34522098"/>
<evidence type="ECO:0000313" key="1">
    <source>
        <dbReference type="EMBL" id="CDK28720.1"/>
    </source>
</evidence>
<dbReference type="AlphaFoldDB" id="W6MXD9"/>
<dbReference type="GO" id="GO:0016746">
    <property type="term" value="F:acyltransferase activity"/>
    <property type="evidence" value="ECO:0007669"/>
    <property type="project" value="TreeGrafter"/>
</dbReference>
<dbReference type="PANTHER" id="PTHR10983">
    <property type="entry name" value="1-ACYLGLYCEROL-3-PHOSPHATE ACYLTRANSFERASE-RELATED"/>
    <property type="match status" value="1"/>
</dbReference>
<dbReference type="Proteomes" id="UP000019384">
    <property type="component" value="Unassembled WGS sequence"/>
</dbReference>
<dbReference type="OrthoDB" id="189226at2759"/>
<sequence length="225" mass="26323">MTEASRLANSEVKASIPNSLTLPKVQFFSWFLIWKIPSLKLLKNIVSCDENWELDSASVVQLFSTTRNTRNREWIVLFPEVNIWTRSDADTQNTMWQKYYLPQLTNVLYPRFSGTINTLSALRSTAFTRLYDVTILYSRKTHDWDELDGPGMEGVFKPPSLLEILCSKPSTFKIHIHVKARLTSRLPVKRRRMEKWIEKTWFEKDILLETMKQESLAETQPLPLP</sequence>
<dbReference type="GO" id="GO:0036149">
    <property type="term" value="P:phosphatidylinositol acyl-chain remodeling"/>
    <property type="evidence" value="ECO:0007669"/>
    <property type="project" value="TreeGrafter"/>
</dbReference>